<feature type="chain" id="PRO_5046163031" description="Lipoprotein" evidence="1">
    <location>
        <begin position="22"/>
        <end position="166"/>
    </location>
</feature>
<dbReference type="Proteomes" id="UP001595803">
    <property type="component" value="Unassembled WGS sequence"/>
</dbReference>
<evidence type="ECO:0000313" key="3">
    <source>
        <dbReference type="Proteomes" id="UP001595803"/>
    </source>
</evidence>
<reference evidence="3" key="1">
    <citation type="journal article" date="2019" name="Int. J. Syst. Evol. Microbiol.">
        <title>The Global Catalogue of Microorganisms (GCM) 10K type strain sequencing project: providing services to taxonomists for standard genome sequencing and annotation.</title>
        <authorList>
            <consortium name="The Broad Institute Genomics Platform"/>
            <consortium name="The Broad Institute Genome Sequencing Center for Infectious Disease"/>
            <person name="Wu L."/>
            <person name="Ma J."/>
        </authorList>
    </citation>
    <scope>NUCLEOTIDE SEQUENCE [LARGE SCALE GENOMIC DNA]</scope>
    <source>
        <strain evidence="3">CCTCC AB 2017081</strain>
    </source>
</reference>
<gene>
    <name evidence="2" type="ORF">ACFOSB_19230</name>
</gene>
<dbReference type="RefSeq" id="WP_322472081.1">
    <property type="nucleotide sequence ID" value="NZ_JBHRZG010000024.1"/>
</dbReference>
<feature type="signal peptide" evidence="1">
    <location>
        <begin position="1"/>
        <end position="21"/>
    </location>
</feature>
<dbReference type="PROSITE" id="PS51257">
    <property type="entry name" value="PROKAR_LIPOPROTEIN"/>
    <property type="match status" value="1"/>
</dbReference>
<keyword evidence="1" id="KW-0732">Signal</keyword>
<sequence>MRRSIPTLLLPLVLAACGGGATPNPNPNPNPTPVNQIRARIVACPLVNQSSDPAASACLAGTYSGKTLSGADCSLVVQANGDYTFTSPALSTTYVASDRTIRVFGHQNVGGMHQVIWLIGDPIQSGDSYDLDFKYADGLGRTLEIEATKRPAAGGTLSSTCTAVLN</sequence>
<evidence type="ECO:0008006" key="4">
    <source>
        <dbReference type="Google" id="ProtNLM"/>
    </source>
</evidence>
<name>A0ABV7ZC93_9DEIO</name>
<evidence type="ECO:0000313" key="2">
    <source>
        <dbReference type="EMBL" id="MFC3834998.1"/>
    </source>
</evidence>
<protein>
    <recommendedName>
        <fullName evidence="4">Lipoprotein</fullName>
    </recommendedName>
</protein>
<organism evidence="2 3">
    <name type="scientific">Deinococcus rufus</name>
    <dbReference type="NCBI Taxonomy" id="2136097"/>
    <lineage>
        <taxon>Bacteria</taxon>
        <taxon>Thermotogati</taxon>
        <taxon>Deinococcota</taxon>
        <taxon>Deinococci</taxon>
        <taxon>Deinococcales</taxon>
        <taxon>Deinococcaceae</taxon>
        <taxon>Deinococcus</taxon>
    </lineage>
</organism>
<dbReference type="EMBL" id="JBHRZG010000024">
    <property type="protein sequence ID" value="MFC3834998.1"/>
    <property type="molecule type" value="Genomic_DNA"/>
</dbReference>
<comment type="caution">
    <text evidence="2">The sequence shown here is derived from an EMBL/GenBank/DDBJ whole genome shotgun (WGS) entry which is preliminary data.</text>
</comment>
<accession>A0ABV7ZC93</accession>
<keyword evidence="3" id="KW-1185">Reference proteome</keyword>
<evidence type="ECO:0000256" key="1">
    <source>
        <dbReference type="SAM" id="SignalP"/>
    </source>
</evidence>
<proteinExistence type="predicted"/>